<name>A0A6P8CYA5_PUNGR</name>
<keyword evidence="1" id="KW-1185">Reference proteome</keyword>
<dbReference type="AlphaFoldDB" id="A0A6P8CYA5"/>
<organism evidence="1 2">
    <name type="scientific">Punica granatum</name>
    <name type="common">Pomegranate</name>
    <dbReference type="NCBI Taxonomy" id="22663"/>
    <lineage>
        <taxon>Eukaryota</taxon>
        <taxon>Viridiplantae</taxon>
        <taxon>Streptophyta</taxon>
        <taxon>Embryophyta</taxon>
        <taxon>Tracheophyta</taxon>
        <taxon>Spermatophyta</taxon>
        <taxon>Magnoliopsida</taxon>
        <taxon>eudicotyledons</taxon>
        <taxon>Gunneridae</taxon>
        <taxon>Pentapetalae</taxon>
        <taxon>rosids</taxon>
        <taxon>malvids</taxon>
        <taxon>Myrtales</taxon>
        <taxon>Lythraceae</taxon>
        <taxon>Punica</taxon>
    </lineage>
</organism>
<dbReference type="InterPro" id="IPR044974">
    <property type="entry name" value="Disease_R_plants"/>
</dbReference>
<accession>A0A6P8CYA5</accession>
<dbReference type="SUPFAM" id="SSF52540">
    <property type="entry name" value="P-loop containing nucleoside triphosphate hydrolases"/>
    <property type="match status" value="1"/>
</dbReference>
<dbReference type="Gene3D" id="3.40.50.300">
    <property type="entry name" value="P-loop containing nucleotide triphosphate hydrolases"/>
    <property type="match status" value="1"/>
</dbReference>
<dbReference type="PANTHER" id="PTHR11017:SF570">
    <property type="entry name" value="DISEASE RESISTANCE PROTEIN (TIR-NBS CLASS)-RELATED"/>
    <property type="match status" value="1"/>
</dbReference>
<gene>
    <name evidence="2" type="primary">LOC116200334</name>
</gene>
<dbReference type="GO" id="GO:0043531">
    <property type="term" value="F:ADP binding"/>
    <property type="evidence" value="ECO:0007669"/>
    <property type="project" value="InterPro"/>
</dbReference>
<dbReference type="Gene3D" id="1.10.8.430">
    <property type="entry name" value="Helical domain of apoptotic protease-activating factors"/>
    <property type="match status" value="1"/>
</dbReference>
<reference evidence="2" key="2">
    <citation type="submission" date="2025-08" db="UniProtKB">
        <authorList>
            <consortium name="RefSeq"/>
        </authorList>
    </citation>
    <scope>IDENTIFICATION</scope>
    <source>
        <tissue evidence="2">Leaf</tissue>
    </source>
</reference>
<evidence type="ECO:0000313" key="1">
    <source>
        <dbReference type="Proteomes" id="UP000515151"/>
    </source>
</evidence>
<dbReference type="Proteomes" id="UP000515151">
    <property type="component" value="Chromosome 3"/>
</dbReference>
<dbReference type="PANTHER" id="PTHR11017">
    <property type="entry name" value="LEUCINE-RICH REPEAT-CONTAINING PROTEIN"/>
    <property type="match status" value="1"/>
</dbReference>
<dbReference type="InterPro" id="IPR042197">
    <property type="entry name" value="Apaf_helical"/>
</dbReference>
<proteinExistence type="predicted"/>
<dbReference type="OrthoDB" id="1671985at2759"/>
<evidence type="ECO:0000313" key="2">
    <source>
        <dbReference type="RefSeq" id="XP_031387054.1"/>
    </source>
</evidence>
<sequence length="297" mass="33612">MGWVVLERLLLQKSSIIVSQRALKAVAFFQISGRHKRMKNCCQNLQTKLISGILKRECDEITSADEGISYMREVFCNMKVLIVLDDVDRMFNLTELIGELDTFGPGSRIIVTSRYEKDLPRVDQTFEVPELCRWEVQLHFSSYTDANCPPFNKLAAEIVSVVGGLPLVVEVIGSFLFGKGVAVWTETLQKLKLIPYEGVQKKLMISYEASDAPQKQMFLDIACSVNGEDLQIASYTWHEFSTSHLSGGSKYQHLSSLMKIGDDNELWMHVNVATQISRWKLNLRQHGETAACLRASR</sequence>
<dbReference type="PRINTS" id="PR00364">
    <property type="entry name" value="DISEASERSIST"/>
</dbReference>
<reference evidence="1" key="1">
    <citation type="journal article" date="2020" name="Plant Biotechnol. J.">
        <title>The pomegranate (Punica granatum L.) draft genome dissects genetic divergence between soft- and hard-seeded cultivars.</title>
        <authorList>
            <person name="Luo X."/>
            <person name="Li H."/>
            <person name="Wu Z."/>
            <person name="Yao W."/>
            <person name="Zhao P."/>
            <person name="Cao D."/>
            <person name="Yu H."/>
            <person name="Li K."/>
            <person name="Poudel K."/>
            <person name="Zhao D."/>
            <person name="Zhang F."/>
            <person name="Xia X."/>
            <person name="Chen L."/>
            <person name="Wang Q."/>
            <person name="Jing D."/>
            <person name="Cao S."/>
        </authorList>
    </citation>
    <scope>NUCLEOTIDE SEQUENCE [LARGE SCALE GENOMIC DNA]</scope>
    <source>
        <strain evidence="1">cv. Tunisia</strain>
    </source>
</reference>
<protein>
    <submittedName>
        <fullName evidence="2">TMV resistance protein N-like</fullName>
    </submittedName>
</protein>
<dbReference type="GO" id="GO:0006952">
    <property type="term" value="P:defense response"/>
    <property type="evidence" value="ECO:0007669"/>
    <property type="project" value="InterPro"/>
</dbReference>
<dbReference type="RefSeq" id="XP_031387054.1">
    <property type="nucleotide sequence ID" value="XM_031531194.1"/>
</dbReference>
<dbReference type="InterPro" id="IPR027417">
    <property type="entry name" value="P-loop_NTPase"/>
</dbReference>
<dbReference type="GeneID" id="116200334"/>